<dbReference type="AlphaFoldDB" id="A0A0J6WHN2"/>
<sequence>MQKLLQSLSEADFQVVRATEPRQMADLDEDDLLELHARVRRARNKHVGKYRRAGAVKVGTKGSRAAAKEANDRNADRAEIFEDALSRVSRQLAQVARRSAVELKAERLARAQQTPAPSTPTPRERGKVRASRAPRSDDTRANPGRKKRDAASTAAGARRQAKRDSRS</sequence>
<dbReference type="EMBL" id="JYNL01000011">
    <property type="protein sequence ID" value="KMO82084.1"/>
    <property type="molecule type" value="Genomic_DNA"/>
</dbReference>
<accession>A0A0J6WHN2</accession>
<organism evidence="2 3">
    <name type="scientific">Mycolicibacterium chlorophenolicum</name>
    <dbReference type="NCBI Taxonomy" id="37916"/>
    <lineage>
        <taxon>Bacteria</taxon>
        <taxon>Bacillati</taxon>
        <taxon>Actinomycetota</taxon>
        <taxon>Actinomycetes</taxon>
        <taxon>Mycobacteriales</taxon>
        <taxon>Mycobacteriaceae</taxon>
        <taxon>Mycolicibacterium</taxon>
    </lineage>
</organism>
<feature type="region of interest" description="Disordered" evidence="1">
    <location>
        <begin position="106"/>
        <end position="167"/>
    </location>
</feature>
<dbReference type="STRING" id="37916.MCHLDSM_01492"/>
<dbReference type="Proteomes" id="UP000036513">
    <property type="component" value="Unassembled WGS sequence"/>
</dbReference>
<dbReference type="RefSeq" id="WP_048469401.1">
    <property type="nucleotide sequence ID" value="NZ_JYNL01000011.1"/>
</dbReference>
<evidence type="ECO:0000256" key="1">
    <source>
        <dbReference type="SAM" id="MobiDB-lite"/>
    </source>
</evidence>
<protein>
    <submittedName>
        <fullName evidence="2">Uncharacterized protein</fullName>
    </submittedName>
</protein>
<proteinExistence type="predicted"/>
<name>A0A0J6WHN2_9MYCO</name>
<evidence type="ECO:0000313" key="2">
    <source>
        <dbReference type="EMBL" id="KMO82084.1"/>
    </source>
</evidence>
<dbReference type="PATRIC" id="fig|37916.4.peg.1387"/>
<keyword evidence="3" id="KW-1185">Reference proteome</keyword>
<comment type="caution">
    <text evidence="2">The sequence shown here is derived from an EMBL/GenBank/DDBJ whole genome shotgun (WGS) entry which is preliminary data.</text>
</comment>
<evidence type="ECO:0000313" key="3">
    <source>
        <dbReference type="Proteomes" id="UP000036513"/>
    </source>
</evidence>
<reference evidence="2 3" key="1">
    <citation type="journal article" date="2015" name="Genome Biol. Evol.">
        <title>Characterization of Three Mycobacterium spp. with Potential Use in Bioremediation by Genome Sequencing and Comparative Genomics.</title>
        <authorList>
            <person name="Das S."/>
            <person name="Pettersson B.M."/>
            <person name="Behra P.R."/>
            <person name="Ramesh M."/>
            <person name="Dasgupta S."/>
            <person name="Bhattacharya A."/>
            <person name="Kirsebom L.A."/>
        </authorList>
    </citation>
    <scope>NUCLEOTIDE SEQUENCE [LARGE SCALE GENOMIC DNA]</scope>
    <source>
        <strain evidence="2 3">DSM 43826</strain>
    </source>
</reference>
<gene>
    <name evidence="2" type="ORF">MCHLDSM_01492</name>
</gene>